<organism evidence="1 2">
    <name type="scientific">Allostreptomyces psammosilenae</name>
    <dbReference type="NCBI Taxonomy" id="1892865"/>
    <lineage>
        <taxon>Bacteria</taxon>
        <taxon>Bacillati</taxon>
        <taxon>Actinomycetota</taxon>
        <taxon>Actinomycetes</taxon>
        <taxon>Kitasatosporales</taxon>
        <taxon>Streptomycetaceae</taxon>
        <taxon>Allostreptomyces</taxon>
    </lineage>
</organism>
<keyword evidence="2" id="KW-1185">Reference proteome</keyword>
<gene>
    <name evidence="1" type="ORF">FHU37_000703</name>
</gene>
<reference evidence="1 2" key="1">
    <citation type="submission" date="2020-07" db="EMBL/GenBank/DDBJ databases">
        <title>Sequencing the genomes of 1000 actinobacteria strains.</title>
        <authorList>
            <person name="Klenk H.-P."/>
        </authorList>
    </citation>
    <scope>NUCLEOTIDE SEQUENCE [LARGE SCALE GENOMIC DNA]</scope>
    <source>
        <strain evidence="1 2">DSM 42178</strain>
    </source>
</reference>
<accession>A0A852ZR50</accession>
<dbReference type="EMBL" id="JACBZD010000001">
    <property type="protein sequence ID" value="NYI03760.1"/>
    <property type="molecule type" value="Genomic_DNA"/>
</dbReference>
<evidence type="ECO:0000313" key="1">
    <source>
        <dbReference type="EMBL" id="NYI03760.1"/>
    </source>
</evidence>
<dbReference type="AlphaFoldDB" id="A0A852ZR50"/>
<comment type="caution">
    <text evidence="1">The sequence shown here is derived from an EMBL/GenBank/DDBJ whole genome shotgun (WGS) entry which is preliminary data.</text>
</comment>
<dbReference type="Proteomes" id="UP000567795">
    <property type="component" value="Unassembled WGS sequence"/>
</dbReference>
<evidence type="ECO:0000313" key="2">
    <source>
        <dbReference type="Proteomes" id="UP000567795"/>
    </source>
</evidence>
<sequence length="48" mass="5111">MSRVLYLIACAAGQPAREIDDGVRAAQARGWDTCLILSPSAARPIGLR</sequence>
<proteinExistence type="predicted"/>
<protein>
    <submittedName>
        <fullName evidence="1">Uncharacterized protein</fullName>
    </submittedName>
</protein>
<name>A0A852ZR50_9ACTN</name>